<organism evidence="1 2">
    <name type="scientific">Caerostris extrusa</name>
    <name type="common">Bark spider</name>
    <name type="synonym">Caerostris bankana</name>
    <dbReference type="NCBI Taxonomy" id="172846"/>
    <lineage>
        <taxon>Eukaryota</taxon>
        <taxon>Metazoa</taxon>
        <taxon>Ecdysozoa</taxon>
        <taxon>Arthropoda</taxon>
        <taxon>Chelicerata</taxon>
        <taxon>Arachnida</taxon>
        <taxon>Araneae</taxon>
        <taxon>Araneomorphae</taxon>
        <taxon>Entelegynae</taxon>
        <taxon>Araneoidea</taxon>
        <taxon>Araneidae</taxon>
        <taxon>Caerostris</taxon>
    </lineage>
</organism>
<dbReference type="Proteomes" id="UP001054945">
    <property type="component" value="Unassembled WGS sequence"/>
</dbReference>
<protein>
    <submittedName>
        <fullName evidence="1">Uncharacterized protein</fullName>
    </submittedName>
</protein>
<gene>
    <name evidence="1" type="ORF">CEXT_236721</name>
</gene>
<accession>A0AAV4PY93</accession>
<proteinExistence type="predicted"/>
<name>A0AAV4PY93_CAEEX</name>
<evidence type="ECO:0000313" key="2">
    <source>
        <dbReference type="Proteomes" id="UP001054945"/>
    </source>
</evidence>
<evidence type="ECO:0000313" key="1">
    <source>
        <dbReference type="EMBL" id="GIY02618.1"/>
    </source>
</evidence>
<sequence length="102" mass="11638">MVTAHLRIQGGKTGFYNTISAASVLRCKAYKFNRYRRHKSLQWEVTEVIGKCAIDNCVPEVFKIPIASPPELVAPINKKTKRTKLIFFQIRTKSSNNDIVLE</sequence>
<keyword evidence="2" id="KW-1185">Reference proteome</keyword>
<reference evidence="1 2" key="1">
    <citation type="submission" date="2021-06" db="EMBL/GenBank/DDBJ databases">
        <title>Caerostris extrusa draft genome.</title>
        <authorList>
            <person name="Kono N."/>
            <person name="Arakawa K."/>
        </authorList>
    </citation>
    <scope>NUCLEOTIDE SEQUENCE [LARGE SCALE GENOMIC DNA]</scope>
</reference>
<dbReference type="EMBL" id="BPLR01005467">
    <property type="protein sequence ID" value="GIY02618.1"/>
    <property type="molecule type" value="Genomic_DNA"/>
</dbReference>
<comment type="caution">
    <text evidence="1">The sequence shown here is derived from an EMBL/GenBank/DDBJ whole genome shotgun (WGS) entry which is preliminary data.</text>
</comment>
<dbReference type="AlphaFoldDB" id="A0AAV4PY93"/>